<dbReference type="AlphaFoldDB" id="A0A382G3S2"/>
<organism evidence="1">
    <name type="scientific">marine metagenome</name>
    <dbReference type="NCBI Taxonomy" id="408172"/>
    <lineage>
        <taxon>unclassified sequences</taxon>
        <taxon>metagenomes</taxon>
        <taxon>ecological metagenomes</taxon>
    </lineage>
</organism>
<name>A0A382G3S2_9ZZZZ</name>
<accession>A0A382G3S2</accession>
<sequence length="34" mass="3844">MSNLRQKVLVLYLKMPTLESDAWATYNGAGKKCI</sequence>
<dbReference type="EMBL" id="UINC01052931">
    <property type="protein sequence ID" value="SVB68841.1"/>
    <property type="molecule type" value="Genomic_DNA"/>
</dbReference>
<proteinExistence type="predicted"/>
<protein>
    <submittedName>
        <fullName evidence="1">Uncharacterized protein</fullName>
    </submittedName>
</protein>
<gene>
    <name evidence="1" type="ORF">METZ01_LOCUS221695</name>
</gene>
<reference evidence="1" key="1">
    <citation type="submission" date="2018-05" db="EMBL/GenBank/DDBJ databases">
        <authorList>
            <person name="Lanie J.A."/>
            <person name="Ng W.-L."/>
            <person name="Kazmierczak K.M."/>
            <person name="Andrzejewski T.M."/>
            <person name="Davidsen T.M."/>
            <person name="Wayne K.J."/>
            <person name="Tettelin H."/>
            <person name="Glass J.I."/>
            <person name="Rusch D."/>
            <person name="Podicherti R."/>
            <person name="Tsui H.-C.T."/>
            <person name="Winkler M.E."/>
        </authorList>
    </citation>
    <scope>NUCLEOTIDE SEQUENCE</scope>
</reference>
<evidence type="ECO:0000313" key="1">
    <source>
        <dbReference type="EMBL" id="SVB68841.1"/>
    </source>
</evidence>